<dbReference type="InterPro" id="IPR001810">
    <property type="entry name" value="F-box_dom"/>
</dbReference>
<name>A0A077WA10_9FUNG</name>
<dbReference type="OrthoDB" id="2399195at2759"/>
<dbReference type="EMBL" id="LK023313">
    <property type="protein sequence ID" value="CDS03439.1"/>
    <property type="molecule type" value="Genomic_DNA"/>
</dbReference>
<dbReference type="InterPro" id="IPR036047">
    <property type="entry name" value="F-box-like_dom_sf"/>
</dbReference>
<protein>
    <recommendedName>
        <fullName evidence="2">F-box domain-containing protein</fullName>
    </recommendedName>
</protein>
<evidence type="ECO:0000259" key="2">
    <source>
        <dbReference type="PROSITE" id="PS50181"/>
    </source>
</evidence>
<proteinExistence type="predicted"/>
<evidence type="ECO:0000313" key="3">
    <source>
        <dbReference type="EMBL" id="CDS03439.1"/>
    </source>
</evidence>
<organism evidence="3">
    <name type="scientific">Lichtheimia ramosa</name>
    <dbReference type="NCBI Taxonomy" id="688394"/>
    <lineage>
        <taxon>Eukaryota</taxon>
        <taxon>Fungi</taxon>
        <taxon>Fungi incertae sedis</taxon>
        <taxon>Mucoromycota</taxon>
        <taxon>Mucoromycotina</taxon>
        <taxon>Mucoromycetes</taxon>
        <taxon>Mucorales</taxon>
        <taxon>Lichtheimiaceae</taxon>
        <taxon>Lichtheimia</taxon>
    </lineage>
</organism>
<sequence length="278" mass="31604">MKCGVDMTFLNTLLQSNNNHNIAVTSRSYRQQQQPSSSDTSPFNTIPNELVLHILRQLGLHDLLAISVVNTRFYHVGLQALAEYLAPRSSSLNSHTNPRLRFFFEQESRWQFSIDMIFEKLENNGPMFIFVPVQQGLSFQMFSSKVLRKPNLYQISLLDESPEQDQDIMVLDSIMSKPLKLDIKQASGQQYDKHVDGELAVFSYKVHNVPTHRLKSRPGERWMQPVSFHCDPWWFLCPRKGGAGLMRLLSSRVSAAPLSSAPSPISYSLTSSSLVTTK</sequence>
<dbReference type="PROSITE" id="PS50181">
    <property type="entry name" value="FBOX"/>
    <property type="match status" value="1"/>
</dbReference>
<gene>
    <name evidence="3" type="ORF">LRAMOSA00841</name>
</gene>
<feature type="domain" description="F-box" evidence="2">
    <location>
        <begin position="40"/>
        <end position="76"/>
    </location>
</feature>
<reference evidence="3" key="1">
    <citation type="journal article" date="2014" name="Genome Announc.">
        <title>De novo whole-genome sequence and genome annotation of Lichtheimia ramosa.</title>
        <authorList>
            <person name="Linde J."/>
            <person name="Schwartze V."/>
            <person name="Binder U."/>
            <person name="Lass-Florl C."/>
            <person name="Voigt K."/>
            <person name="Horn F."/>
        </authorList>
    </citation>
    <scope>NUCLEOTIDE SEQUENCE</scope>
    <source>
        <strain evidence="3">JMRC FSU:6197</strain>
    </source>
</reference>
<dbReference type="SUPFAM" id="SSF81383">
    <property type="entry name" value="F-box domain"/>
    <property type="match status" value="1"/>
</dbReference>
<dbReference type="AlphaFoldDB" id="A0A077WA10"/>
<dbReference type="CDD" id="cd09917">
    <property type="entry name" value="F-box_SF"/>
    <property type="match status" value="1"/>
</dbReference>
<feature type="region of interest" description="Disordered" evidence="1">
    <location>
        <begin position="259"/>
        <end position="278"/>
    </location>
</feature>
<accession>A0A077WA10</accession>
<evidence type="ECO:0000256" key="1">
    <source>
        <dbReference type="SAM" id="MobiDB-lite"/>
    </source>
</evidence>
<dbReference type="Pfam" id="PF00646">
    <property type="entry name" value="F-box"/>
    <property type="match status" value="1"/>
</dbReference>